<dbReference type="STRING" id="1423801.FD50_GL001333"/>
<gene>
    <name evidence="2" type="ORF">FD50_GL001333</name>
</gene>
<name>A0A0R1UVS3_9LACO</name>
<reference evidence="2 3" key="1">
    <citation type="journal article" date="2015" name="Genome Announc.">
        <title>Expanding the biotechnology potential of lactobacilli through comparative genomics of 213 strains and associated genera.</title>
        <authorList>
            <person name="Sun Z."/>
            <person name="Harris H.M."/>
            <person name="McCann A."/>
            <person name="Guo C."/>
            <person name="Argimon S."/>
            <person name="Zhang W."/>
            <person name="Yang X."/>
            <person name="Jeffery I.B."/>
            <person name="Cooney J.C."/>
            <person name="Kagawa T.F."/>
            <person name="Liu W."/>
            <person name="Song Y."/>
            <person name="Salvetti E."/>
            <person name="Wrobel A."/>
            <person name="Rasinkangas P."/>
            <person name="Parkhill J."/>
            <person name="Rea M.C."/>
            <person name="O'Sullivan O."/>
            <person name="Ritari J."/>
            <person name="Douillard F.P."/>
            <person name="Paul Ross R."/>
            <person name="Yang R."/>
            <person name="Briner A.E."/>
            <person name="Felis G.E."/>
            <person name="de Vos W.M."/>
            <person name="Barrangou R."/>
            <person name="Klaenhammer T.R."/>
            <person name="Caufield P.W."/>
            <person name="Cui Y."/>
            <person name="Zhang H."/>
            <person name="O'Toole P.W."/>
        </authorList>
    </citation>
    <scope>NUCLEOTIDE SEQUENCE [LARGE SCALE GENOMIC DNA]</scope>
    <source>
        <strain evidence="2 3">DSM 16230</strain>
    </source>
</reference>
<feature type="compositionally biased region" description="Low complexity" evidence="1">
    <location>
        <begin position="129"/>
        <end position="139"/>
    </location>
</feature>
<dbReference type="InterPro" id="IPR036278">
    <property type="entry name" value="Sialidase_sf"/>
</dbReference>
<dbReference type="AlphaFoldDB" id="A0A0R1UVS3"/>
<comment type="caution">
    <text evidence="2">The sequence shown here is derived from an EMBL/GenBank/DDBJ whole genome shotgun (WGS) entry which is preliminary data.</text>
</comment>
<evidence type="ECO:0000313" key="3">
    <source>
        <dbReference type="Proteomes" id="UP000051166"/>
    </source>
</evidence>
<dbReference type="EMBL" id="AZFQ01000052">
    <property type="protein sequence ID" value="KRL97356.1"/>
    <property type="molecule type" value="Genomic_DNA"/>
</dbReference>
<evidence type="ECO:0000313" key="2">
    <source>
        <dbReference type="EMBL" id="KRL97356.1"/>
    </source>
</evidence>
<proteinExistence type="predicted"/>
<dbReference type="PATRIC" id="fig|1423801.4.peg.1365"/>
<evidence type="ECO:0000256" key="1">
    <source>
        <dbReference type="SAM" id="MobiDB-lite"/>
    </source>
</evidence>
<feature type="region of interest" description="Disordered" evidence="1">
    <location>
        <begin position="125"/>
        <end position="148"/>
    </location>
</feature>
<sequence length="394" mass="44574">MIWRQYQVPKISGQKATQFDISSATEEIMQRYNKRLTGWRVPYNYRIGRGYTGTISDIGNDTTMVKVKIYPASLNRQALRFFKGTAQHGQAINSTTFWKFSADNKQWHVDSVKGKLTKSVPAARKMFSSKESSNKQQESLPIQTPQKNSNAQYRFLTENKKLYVTYDGGKSKIEVPGGYTNVFRTASETSNEDLNSGSYLISPQFTAFIAYQDKQTGLLFRLRTGSWHFSALPENGYRANAFISQVGGTLYVTYAVNRSLGTDYYETVKTTDLRSWTAVPLKETVLSNLSCVFWENTRECYYASKLHGLQYSSDGGQNFTSVSYDIPNSFKQTTGESPFNSPVNMYYAAGKLYLRVGQGEAGDYAKKGQLQEGLFVRSETATNFKFVKEQPARD</sequence>
<protein>
    <submittedName>
        <fullName evidence="2">Oxidoreductase</fullName>
    </submittedName>
</protein>
<organism evidence="2 3">
    <name type="scientific">Liquorilactobacillus satsumensis DSM 16230 = JCM 12392</name>
    <dbReference type="NCBI Taxonomy" id="1423801"/>
    <lineage>
        <taxon>Bacteria</taxon>
        <taxon>Bacillati</taxon>
        <taxon>Bacillota</taxon>
        <taxon>Bacilli</taxon>
        <taxon>Lactobacillales</taxon>
        <taxon>Lactobacillaceae</taxon>
        <taxon>Liquorilactobacillus</taxon>
    </lineage>
</organism>
<dbReference type="SUPFAM" id="SSF50939">
    <property type="entry name" value="Sialidases"/>
    <property type="match status" value="1"/>
</dbReference>
<accession>A0A0R1UVS3</accession>
<keyword evidence="3" id="KW-1185">Reference proteome</keyword>
<dbReference type="Proteomes" id="UP000051166">
    <property type="component" value="Unassembled WGS sequence"/>
</dbReference>